<dbReference type="RefSeq" id="WP_011189626.1">
    <property type="nucleotide sequence ID" value="NC_006138.1"/>
</dbReference>
<dbReference type="HOGENOM" id="CLU_2301298_0_0_7"/>
<reference evidence="2" key="1">
    <citation type="journal article" date="2004" name="Environ. Microbiol.">
        <title>The genome of Desulfotalea psychrophila, a sulfate-reducing bacterium from permanently cold Arctic sediments.</title>
        <authorList>
            <person name="Rabus R."/>
            <person name="Ruepp A."/>
            <person name="Frickey T."/>
            <person name="Rattei T."/>
            <person name="Fartmann B."/>
            <person name="Stark M."/>
            <person name="Bauer M."/>
            <person name="Zibat A."/>
            <person name="Lombardot T."/>
            <person name="Becker I."/>
            <person name="Amann J."/>
            <person name="Gellner K."/>
            <person name="Teeling H."/>
            <person name="Leuschner W.D."/>
            <person name="Gloeckner F.-O."/>
            <person name="Lupas A.N."/>
            <person name="Amann R."/>
            <person name="Klenk H.-P."/>
        </authorList>
    </citation>
    <scope>NUCLEOTIDE SEQUENCE [LARGE SCALE GENOMIC DNA]</scope>
    <source>
        <strain evidence="2">DSM 12343 / LSv54</strain>
    </source>
</reference>
<gene>
    <name evidence="1" type="ordered locus">DP2385</name>
</gene>
<sequence>MDDETSTPFRRKGHPNSRNILLYFILAALPSPRQNKEGPLTGPIWPHRVVILFWIGLTATGYDHQNLSLLINLPIGLMIALTPTHESSTESETKQTSIRP</sequence>
<proteinExistence type="predicted"/>
<keyword evidence="2" id="KW-1185">Reference proteome</keyword>
<accession>Q6AKL1</accession>
<dbReference type="KEGG" id="dps:DP2385"/>
<dbReference type="EMBL" id="CR522870">
    <property type="protein sequence ID" value="CAG37114.1"/>
    <property type="molecule type" value="Genomic_DNA"/>
</dbReference>
<organism evidence="1 2">
    <name type="scientific">Desulfotalea psychrophila (strain LSv54 / DSM 12343)</name>
    <dbReference type="NCBI Taxonomy" id="177439"/>
    <lineage>
        <taxon>Bacteria</taxon>
        <taxon>Pseudomonadati</taxon>
        <taxon>Thermodesulfobacteriota</taxon>
        <taxon>Desulfobulbia</taxon>
        <taxon>Desulfobulbales</taxon>
        <taxon>Desulfocapsaceae</taxon>
        <taxon>Desulfotalea</taxon>
    </lineage>
</organism>
<protein>
    <submittedName>
        <fullName evidence="1">Uncharacterized protein</fullName>
    </submittedName>
</protein>
<dbReference type="AlphaFoldDB" id="Q6AKL1"/>
<evidence type="ECO:0000313" key="1">
    <source>
        <dbReference type="EMBL" id="CAG37114.1"/>
    </source>
</evidence>
<dbReference type="STRING" id="177439.DP2385"/>
<name>Q6AKL1_DESPS</name>
<evidence type="ECO:0000313" key="2">
    <source>
        <dbReference type="Proteomes" id="UP000000602"/>
    </source>
</evidence>
<dbReference type="Proteomes" id="UP000000602">
    <property type="component" value="Chromosome"/>
</dbReference>